<evidence type="ECO:0000256" key="1">
    <source>
        <dbReference type="ARBA" id="ARBA00022729"/>
    </source>
</evidence>
<dbReference type="NCBIfam" id="TIGR01840">
    <property type="entry name" value="esterase_phb"/>
    <property type="match status" value="1"/>
</dbReference>
<dbReference type="InterPro" id="IPR050955">
    <property type="entry name" value="Plant_Biomass_Hydrol_Est"/>
</dbReference>
<dbReference type="Proteomes" id="UP001180487">
    <property type="component" value="Unassembled WGS sequence"/>
</dbReference>
<accession>A0ABU2C9S3</accession>
<feature type="region of interest" description="Disordered" evidence="3">
    <location>
        <begin position="41"/>
        <end position="63"/>
    </location>
</feature>
<dbReference type="RefSeq" id="WP_310373933.1">
    <property type="nucleotide sequence ID" value="NZ_JAVDXT010000002.1"/>
</dbReference>
<keyword evidence="1" id="KW-0732">Signal</keyword>
<dbReference type="EMBL" id="JAVDXT010000002">
    <property type="protein sequence ID" value="MDR7378075.1"/>
    <property type="molecule type" value="Genomic_DNA"/>
</dbReference>
<comment type="caution">
    <text evidence="4">The sequence shown here is derived from an EMBL/GenBank/DDBJ whole genome shotgun (WGS) entry which is preliminary data.</text>
</comment>
<evidence type="ECO:0000313" key="5">
    <source>
        <dbReference type="Proteomes" id="UP001180487"/>
    </source>
</evidence>
<dbReference type="PANTHER" id="PTHR43037:SF1">
    <property type="entry name" value="BLL1128 PROTEIN"/>
    <property type="match status" value="1"/>
</dbReference>
<keyword evidence="5" id="KW-1185">Reference proteome</keyword>
<name>A0ABU2C9S3_9BURK</name>
<dbReference type="InterPro" id="IPR029058">
    <property type="entry name" value="AB_hydrolase_fold"/>
</dbReference>
<keyword evidence="2" id="KW-0378">Hydrolase</keyword>
<proteinExistence type="predicted"/>
<reference evidence="4 5" key="1">
    <citation type="submission" date="2023-07" db="EMBL/GenBank/DDBJ databases">
        <title>Sorghum-associated microbial communities from plants grown in Nebraska, USA.</title>
        <authorList>
            <person name="Schachtman D."/>
        </authorList>
    </citation>
    <scope>NUCLEOTIDE SEQUENCE [LARGE SCALE GENOMIC DNA]</scope>
    <source>
        <strain evidence="4 5">BE313</strain>
    </source>
</reference>
<dbReference type="Pfam" id="PF10503">
    <property type="entry name" value="Esterase_PHB"/>
    <property type="match status" value="1"/>
</dbReference>
<dbReference type="PANTHER" id="PTHR43037">
    <property type="entry name" value="UNNAMED PRODUCT-RELATED"/>
    <property type="match status" value="1"/>
</dbReference>
<protein>
    <submittedName>
        <fullName evidence="4">Poly(Hydroxyalkanoate) depolymerase family esterase</fullName>
    </submittedName>
</protein>
<evidence type="ECO:0000256" key="2">
    <source>
        <dbReference type="ARBA" id="ARBA00022801"/>
    </source>
</evidence>
<feature type="compositionally biased region" description="Low complexity" evidence="3">
    <location>
        <begin position="50"/>
        <end position="61"/>
    </location>
</feature>
<gene>
    <name evidence="4" type="ORF">J2X19_002754</name>
</gene>
<sequence>MSALFKKFLQEATRLTQAGHLQDATRAIQQALGRIAPAARAPYTAPPTAPSAAPSTAPATPWTIDGCVTEMDTVADVSDTSPPIHRPVAEPVHPLHVPDQPASNDGPGEFSAAEFTHAGTTRAYKLYTPPHAIQQPARPLPLVLMLHGCTQNPDDFATGTGMNALAQEHGFLVLYPAQIQAANSHRCWNWFKPEDQRRGSGEPAWLAALVQQVAQQRAVDPRQIYVAGLSAGGAMASILGHTHPDLFAAVGVHSGLACGVANNVISALSVMKNGRSPAGAASSLPTIVFHGDADATVHPSNGETVLQTAIGQDATTSQANRGTAAGGQSYTRTTYQTADGNNLAEYWQLHGAGHAWSGGNRAGTYTDPLGPDASAEMWRFFQAHPRKTLH</sequence>
<evidence type="ECO:0000256" key="3">
    <source>
        <dbReference type="SAM" id="MobiDB-lite"/>
    </source>
</evidence>
<evidence type="ECO:0000313" key="4">
    <source>
        <dbReference type="EMBL" id="MDR7378075.1"/>
    </source>
</evidence>
<organism evidence="4 5">
    <name type="scientific">Rhodoferax ferrireducens</name>
    <dbReference type="NCBI Taxonomy" id="192843"/>
    <lineage>
        <taxon>Bacteria</taxon>
        <taxon>Pseudomonadati</taxon>
        <taxon>Pseudomonadota</taxon>
        <taxon>Betaproteobacteria</taxon>
        <taxon>Burkholderiales</taxon>
        <taxon>Comamonadaceae</taxon>
        <taxon>Rhodoferax</taxon>
    </lineage>
</organism>
<dbReference type="SUPFAM" id="SSF53474">
    <property type="entry name" value="alpha/beta-Hydrolases"/>
    <property type="match status" value="1"/>
</dbReference>
<dbReference type="Gene3D" id="3.40.50.1820">
    <property type="entry name" value="alpha/beta hydrolase"/>
    <property type="match status" value="1"/>
</dbReference>
<dbReference type="InterPro" id="IPR010126">
    <property type="entry name" value="Esterase_phb"/>
</dbReference>